<sequence>MNSTFPTSRMQDKSAAVIVAAGVSRRMKGRDKLWTPLSGRMVLSRTVSVFQASSLINTIILVISAERLSEAMALCRNERWYKVAAVVPGGIHRQDSVRHGLDALAEISPTCRWVTIHDGARPFVTPTNLEDGLKAAMEHQAVTAAVPVKDTIKEVQQGIIASTLERTRLWMVQTPQVFSFPLIYQAHQLMRQSGHDQEDITDDATLLTRLGHQVNIFLGSYTNIKITTQEDLLLAEALLQGFAAP</sequence>
<dbReference type="InterPro" id="IPR034683">
    <property type="entry name" value="IspD/TarI"/>
</dbReference>
<feature type="site" description="Positions MEP for the nucleophilic attack" evidence="3">
    <location>
        <position position="166"/>
    </location>
</feature>
<name>A0A4P6K1D7_KTERU</name>
<evidence type="ECO:0000313" key="5">
    <source>
        <dbReference type="Proteomes" id="UP000290365"/>
    </source>
</evidence>
<reference evidence="4 5" key="1">
    <citation type="submission" date="2019-01" db="EMBL/GenBank/DDBJ databases">
        <title>Ktedonosporobacter rubrisoli SCAWS-G2.</title>
        <authorList>
            <person name="Huang Y."/>
            <person name="Yan B."/>
        </authorList>
    </citation>
    <scope>NUCLEOTIDE SEQUENCE [LARGE SCALE GENOMIC DNA]</scope>
    <source>
        <strain evidence="4 5">SCAWS-G2</strain>
    </source>
</reference>
<dbReference type="EMBL" id="CP035758">
    <property type="protein sequence ID" value="QBD81977.1"/>
    <property type="molecule type" value="Genomic_DNA"/>
</dbReference>
<dbReference type="InterPro" id="IPR001228">
    <property type="entry name" value="IspD"/>
</dbReference>
<comment type="function">
    <text evidence="3">Catalyzes the formation of 4-diphosphocytidyl-2-C-methyl-D-erythritol from CTP and 2-C-methyl-D-erythritol 4-phosphate (MEP).</text>
</comment>
<dbReference type="OrthoDB" id="9806837at2"/>
<dbReference type="EC" id="2.7.7.60" evidence="3"/>
<dbReference type="GO" id="GO:0050518">
    <property type="term" value="F:2-C-methyl-D-erythritol 4-phosphate cytidylyltransferase activity"/>
    <property type="evidence" value="ECO:0007669"/>
    <property type="project" value="UniProtKB-UniRule"/>
</dbReference>
<dbReference type="SUPFAM" id="SSF53448">
    <property type="entry name" value="Nucleotide-diphospho-sugar transferases"/>
    <property type="match status" value="1"/>
</dbReference>
<comment type="catalytic activity">
    <reaction evidence="3">
        <text>2-C-methyl-D-erythritol 4-phosphate + CTP + H(+) = 4-CDP-2-C-methyl-D-erythritol + diphosphate</text>
        <dbReference type="Rhea" id="RHEA:13429"/>
        <dbReference type="ChEBI" id="CHEBI:15378"/>
        <dbReference type="ChEBI" id="CHEBI:33019"/>
        <dbReference type="ChEBI" id="CHEBI:37563"/>
        <dbReference type="ChEBI" id="CHEBI:57823"/>
        <dbReference type="ChEBI" id="CHEBI:58262"/>
        <dbReference type="EC" id="2.7.7.60"/>
    </reaction>
</comment>
<dbReference type="RefSeq" id="WP_129893037.1">
    <property type="nucleotide sequence ID" value="NZ_CP035758.1"/>
</dbReference>
<dbReference type="Gene3D" id="3.90.550.10">
    <property type="entry name" value="Spore Coat Polysaccharide Biosynthesis Protein SpsA, Chain A"/>
    <property type="match status" value="1"/>
</dbReference>
<keyword evidence="1 3" id="KW-0808">Transferase</keyword>
<dbReference type="InterPro" id="IPR050088">
    <property type="entry name" value="IspD/TarI_cytidylyltransf_bact"/>
</dbReference>
<evidence type="ECO:0000256" key="2">
    <source>
        <dbReference type="ARBA" id="ARBA00022695"/>
    </source>
</evidence>
<keyword evidence="3" id="KW-0414">Isoprene biosynthesis</keyword>
<feature type="site" description="Transition state stabilizer" evidence="3">
    <location>
        <position position="26"/>
    </location>
</feature>
<evidence type="ECO:0000256" key="3">
    <source>
        <dbReference type="HAMAP-Rule" id="MF_00108"/>
    </source>
</evidence>
<gene>
    <name evidence="3 4" type="primary">ispD</name>
    <name evidence="4" type="ORF">EPA93_40770</name>
</gene>
<dbReference type="PANTHER" id="PTHR32125">
    <property type="entry name" value="2-C-METHYL-D-ERYTHRITOL 4-PHOSPHATE CYTIDYLYLTRANSFERASE, CHLOROPLASTIC"/>
    <property type="match status" value="1"/>
</dbReference>
<dbReference type="NCBIfam" id="TIGR00453">
    <property type="entry name" value="ispD"/>
    <property type="match status" value="1"/>
</dbReference>
<dbReference type="KEGG" id="kbs:EPA93_40770"/>
<dbReference type="InterPro" id="IPR029044">
    <property type="entry name" value="Nucleotide-diphossugar_trans"/>
</dbReference>
<dbReference type="Pfam" id="PF01128">
    <property type="entry name" value="IspD"/>
    <property type="match status" value="1"/>
</dbReference>
<dbReference type="PANTHER" id="PTHR32125:SF4">
    <property type="entry name" value="2-C-METHYL-D-ERYTHRITOL 4-PHOSPHATE CYTIDYLYLTRANSFERASE, CHLOROPLASTIC"/>
    <property type="match status" value="1"/>
</dbReference>
<comment type="similarity">
    <text evidence="3">Belongs to the IspD/TarI cytidylyltransferase family. IspD subfamily.</text>
</comment>
<comment type="pathway">
    <text evidence="3">Isoprenoid biosynthesis; isopentenyl diphosphate biosynthesis via DXP pathway; isopentenyl diphosphate from 1-deoxy-D-xylulose 5-phosphate: step 2/6.</text>
</comment>
<dbReference type="CDD" id="cd02516">
    <property type="entry name" value="CDP-ME_synthetase"/>
    <property type="match status" value="1"/>
</dbReference>
<dbReference type="AlphaFoldDB" id="A0A4P6K1D7"/>
<dbReference type="FunFam" id="3.90.550.10:FF:000003">
    <property type="entry name" value="2-C-methyl-D-erythritol 4-phosphate cytidylyltransferase"/>
    <property type="match status" value="1"/>
</dbReference>
<dbReference type="UniPathway" id="UPA00056">
    <property type="reaction ID" value="UER00093"/>
</dbReference>
<evidence type="ECO:0000256" key="1">
    <source>
        <dbReference type="ARBA" id="ARBA00022679"/>
    </source>
</evidence>
<dbReference type="GO" id="GO:0019288">
    <property type="term" value="P:isopentenyl diphosphate biosynthetic process, methylerythritol 4-phosphate pathway"/>
    <property type="evidence" value="ECO:0007669"/>
    <property type="project" value="UniProtKB-UniRule"/>
</dbReference>
<feature type="site" description="Positions MEP for the nucleophilic attack" evidence="3">
    <location>
        <position position="225"/>
    </location>
</feature>
<keyword evidence="2 3" id="KW-0548">Nucleotidyltransferase</keyword>
<dbReference type="Proteomes" id="UP000290365">
    <property type="component" value="Chromosome"/>
</dbReference>
<dbReference type="HAMAP" id="MF_00108">
    <property type="entry name" value="IspD"/>
    <property type="match status" value="1"/>
</dbReference>
<organism evidence="4 5">
    <name type="scientific">Ktedonosporobacter rubrisoli</name>
    <dbReference type="NCBI Taxonomy" id="2509675"/>
    <lineage>
        <taxon>Bacteria</taxon>
        <taxon>Bacillati</taxon>
        <taxon>Chloroflexota</taxon>
        <taxon>Ktedonobacteria</taxon>
        <taxon>Ktedonobacterales</taxon>
        <taxon>Ktedonosporobacteraceae</taxon>
        <taxon>Ktedonosporobacter</taxon>
    </lineage>
</organism>
<proteinExistence type="inferred from homology"/>
<keyword evidence="5" id="KW-1185">Reference proteome</keyword>
<protein>
    <recommendedName>
        <fullName evidence="3">2-C-methyl-D-erythritol 4-phosphate cytidylyltransferase</fullName>
        <ecNumber evidence="3">2.7.7.60</ecNumber>
    </recommendedName>
    <alternativeName>
        <fullName evidence="3">4-diphosphocytidyl-2C-methyl-D-erythritol synthase</fullName>
    </alternativeName>
    <alternativeName>
        <fullName evidence="3">MEP cytidylyltransferase</fullName>
        <shortName evidence="3">MCT</shortName>
    </alternativeName>
</protein>
<evidence type="ECO:0000313" key="4">
    <source>
        <dbReference type="EMBL" id="QBD81977.1"/>
    </source>
</evidence>
<accession>A0A4P6K1D7</accession>
<feature type="site" description="Transition state stabilizer" evidence="3">
    <location>
        <position position="32"/>
    </location>
</feature>